<keyword evidence="2 3" id="KW-0808">Transferase</keyword>
<evidence type="ECO:0000256" key="1">
    <source>
        <dbReference type="ARBA" id="ARBA00022676"/>
    </source>
</evidence>
<dbReference type="EC" id="2.4.2.2" evidence="3"/>
<evidence type="ECO:0000313" key="4">
    <source>
        <dbReference type="EMBL" id="MFK4447904.1"/>
    </source>
</evidence>
<gene>
    <name evidence="3" type="primary">ppnP</name>
    <name evidence="4" type="ORF">ABH943_007943</name>
</gene>
<reference evidence="4 5" key="1">
    <citation type="submission" date="2024-11" db="EMBL/GenBank/DDBJ databases">
        <title>Using genomics to understand microbial adaptation to soil warming.</title>
        <authorList>
            <person name="Deangelis K.M. PhD."/>
        </authorList>
    </citation>
    <scope>NUCLEOTIDE SEQUENCE [LARGE SCALE GENOMIC DNA]</scope>
    <source>
        <strain evidence="4 5">GAS97</strain>
    </source>
</reference>
<dbReference type="Proteomes" id="UP001620514">
    <property type="component" value="Unassembled WGS sequence"/>
</dbReference>
<evidence type="ECO:0000313" key="5">
    <source>
        <dbReference type="Proteomes" id="UP001620514"/>
    </source>
</evidence>
<evidence type="ECO:0000256" key="3">
    <source>
        <dbReference type="HAMAP-Rule" id="MF_01537"/>
    </source>
</evidence>
<sequence>MYMDPLADQMMLQFNGVSVLKKANIYFDGKCISRLVLFQDGSRATLGVLFPSKLNFDTKRRETMEIVAGSCRVRMSGSDEWSTYEAGERFVVPENSSFEIEVQEPTEYVCHYH</sequence>
<dbReference type="GO" id="GO:0004731">
    <property type="term" value="F:purine-nucleoside phosphorylase activity"/>
    <property type="evidence" value="ECO:0007669"/>
    <property type="project" value="UniProtKB-EC"/>
</dbReference>
<comment type="catalytic activity">
    <reaction evidence="3">
        <text>thymidine + phosphate = 2-deoxy-alpha-D-ribose 1-phosphate + thymine</text>
        <dbReference type="Rhea" id="RHEA:16037"/>
        <dbReference type="ChEBI" id="CHEBI:17748"/>
        <dbReference type="ChEBI" id="CHEBI:17821"/>
        <dbReference type="ChEBI" id="CHEBI:43474"/>
        <dbReference type="ChEBI" id="CHEBI:57259"/>
        <dbReference type="EC" id="2.4.2.2"/>
    </reaction>
</comment>
<keyword evidence="1 3" id="KW-0328">Glycosyltransferase</keyword>
<dbReference type="PANTHER" id="PTHR36540">
    <property type="entry name" value="PYRIMIDINE/PURINE NUCLEOSIDE PHOSPHORYLASE"/>
    <property type="match status" value="1"/>
</dbReference>
<accession>A0ABW8MW12</accession>
<dbReference type="Pfam" id="PF06865">
    <property type="entry name" value="Ppnp"/>
    <property type="match status" value="1"/>
</dbReference>
<dbReference type="InterPro" id="IPR014710">
    <property type="entry name" value="RmlC-like_jellyroll"/>
</dbReference>
<comment type="function">
    <text evidence="3">Catalyzes the phosphorolysis of diverse nucleosides, yielding D-ribose 1-phosphate and the respective free bases. Can use uridine, adenosine, guanosine, cytidine, thymidine, inosine and xanthosine as substrates. Also catalyzes the reverse reactions.</text>
</comment>
<dbReference type="SUPFAM" id="SSF51182">
    <property type="entry name" value="RmlC-like cupins"/>
    <property type="match status" value="1"/>
</dbReference>
<comment type="catalytic activity">
    <reaction evidence="3">
        <text>inosine + phosphate = alpha-D-ribose 1-phosphate + hypoxanthine</text>
        <dbReference type="Rhea" id="RHEA:27646"/>
        <dbReference type="ChEBI" id="CHEBI:17368"/>
        <dbReference type="ChEBI" id="CHEBI:17596"/>
        <dbReference type="ChEBI" id="CHEBI:43474"/>
        <dbReference type="ChEBI" id="CHEBI:57720"/>
        <dbReference type="EC" id="2.4.2.1"/>
    </reaction>
</comment>
<dbReference type="InterPro" id="IPR011051">
    <property type="entry name" value="RmlC_Cupin_sf"/>
</dbReference>
<comment type="catalytic activity">
    <reaction evidence="3">
        <text>cytidine + phosphate = cytosine + alpha-D-ribose 1-phosphate</text>
        <dbReference type="Rhea" id="RHEA:52540"/>
        <dbReference type="ChEBI" id="CHEBI:16040"/>
        <dbReference type="ChEBI" id="CHEBI:17562"/>
        <dbReference type="ChEBI" id="CHEBI:43474"/>
        <dbReference type="ChEBI" id="CHEBI:57720"/>
        <dbReference type="EC" id="2.4.2.2"/>
    </reaction>
</comment>
<comment type="catalytic activity">
    <reaction evidence="3">
        <text>adenosine + phosphate = alpha-D-ribose 1-phosphate + adenine</text>
        <dbReference type="Rhea" id="RHEA:27642"/>
        <dbReference type="ChEBI" id="CHEBI:16335"/>
        <dbReference type="ChEBI" id="CHEBI:16708"/>
        <dbReference type="ChEBI" id="CHEBI:43474"/>
        <dbReference type="ChEBI" id="CHEBI:57720"/>
        <dbReference type="EC" id="2.4.2.1"/>
    </reaction>
</comment>
<comment type="caution">
    <text evidence="4">The sequence shown here is derived from an EMBL/GenBank/DDBJ whole genome shotgun (WGS) entry which is preliminary data.</text>
</comment>
<keyword evidence="5" id="KW-1185">Reference proteome</keyword>
<protein>
    <recommendedName>
        <fullName evidence="3">Pyrimidine/purine nucleoside phosphorylase</fullName>
        <ecNumber evidence="3">2.4.2.1</ecNumber>
        <ecNumber evidence="3">2.4.2.2</ecNumber>
    </recommendedName>
    <alternativeName>
        <fullName evidence="3">Adenosine phosphorylase</fullName>
    </alternativeName>
    <alternativeName>
        <fullName evidence="3">Cytidine phosphorylase</fullName>
    </alternativeName>
    <alternativeName>
        <fullName evidence="3">Guanosine phosphorylase</fullName>
    </alternativeName>
    <alternativeName>
        <fullName evidence="3">Inosine phosphorylase</fullName>
    </alternativeName>
    <alternativeName>
        <fullName evidence="3">Thymidine phosphorylase</fullName>
    </alternativeName>
    <alternativeName>
        <fullName evidence="3">Uridine phosphorylase</fullName>
    </alternativeName>
    <alternativeName>
        <fullName evidence="3">Xanthosine phosphorylase</fullName>
    </alternativeName>
</protein>
<comment type="catalytic activity">
    <reaction evidence="3">
        <text>guanosine + phosphate = alpha-D-ribose 1-phosphate + guanine</text>
        <dbReference type="Rhea" id="RHEA:13233"/>
        <dbReference type="ChEBI" id="CHEBI:16235"/>
        <dbReference type="ChEBI" id="CHEBI:16750"/>
        <dbReference type="ChEBI" id="CHEBI:43474"/>
        <dbReference type="ChEBI" id="CHEBI:57720"/>
        <dbReference type="EC" id="2.4.2.1"/>
    </reaction>
</comment>
<dbReference type="GO" id="GO:0016154">
    <property type="term" value="F:pyrimidine-nucleoside phosphorylase activity"/>
    <property type="evidence" value="ECO:0007669"/>
    <property type="project" value="UniProtKB-EC"/>
</dbReference>
<dbReference type="EMBL" id="JBIYDN010000040">
    <property type="protein sequence ID" value="MFK4447904.1"/>
    <property type="molecule type" value="Genomic_DNA"/>
</dbReference>
<comment type="catalytic activity">
    <reaction evidence="3">
        <text>uridine + phosphate = alpha-D-ribose 1-phosphate + uracil</text>
        <dbReference type="Rhea" id="RHEA:24388"/>
        <dbReference type="ChEBI" id="CHEBI:16704"/>
        <dbReference type="ChEBI" id="CHEBI:17568"/>
        <dbReference type="ChEBI" id="CHEBI:43474"/>
        <dbReference type="ChEBI" id="CHEBI:57720"/>
        <dbReference type="EC" id="2.4.2.2"/>
    </reaction>
</comment>
<dbReference type="InterPro" id="IPR009664">
    <property type="entry name" value="Ppnp"/>
</dbReference>
<organism evidence="4 5">
    <name type="scientific">Caballeronia udeis</name>
    <dbReference type="NCBI Taxonomy" id="1232866"/>
    <lineage>
        <taxon>Bacteria</taxon>
        <taxon>Pseudomonadati</taxon>
        <taxon>Pseudomonadota</taxon>
        <taxon>Betaproteobacteria</taxon>
        <taxon>Burkholderiales</taxon>
        <taxon>Burkholderiaceae</taxon>
        <taxon>Caballeronia</taxon>
    </lineage>
</organism>
<comment type="catalytic activity">
    <reaction evidence="3">
        <text>a purine D-ribonucleoside + phosphate = a purine nucleobase + alpha-D-ribose 1-phosphate</text>
        <dbReference type="Rhea" id="RHEA:19805"/>
        <dbReference type="ChEBI" id="CHEBI:26386"/>
        <dbReference type="ChEBI" id="CHEBI:43474"/>
        <dbReference type="ChEBI" id="CHEBI:57720"/>
        <dbReference type="ChEBI" id="CHEBI:142355"/>
        <dbReference type="EC" id="2.4.2.1"/>
    </reaction>
</comment>
<dbReference type="PANTHER" id="PTHR36540:SF1">
    <property type="entry name" value="PYRIMIDINE_PURINE NUCLEOSIDE PHOSPHORYLASE"/>
    <property type="match status" value="1"/>
</dbReference>
<evidence type="ECO:0000256" key="2">
    <source>
        <dbReference type="ARBA" id="ARBA00022679"/>
    </source>
</evidence>
<dbReference type="EC" id="2.4.2.1" evidence="3"/>
<proteinExistence type="inferred from homology"/>
<comment type="similarity">
    <text evidence="3">Belongs to the nucleoside phosphorylase PpnP family.</text>
</comment>
<dbReference type="Gene3D" id="2.60.120.10">
    <property type="entry name" value="Jelly Rolls"/>
    <property type="match status" value="1"/>
</dbReference>
<dbReference type="HAMAP" id="MF_01537">
    <property type="entry name" value="Nucleos_phosphorylase_PpnP"/>
    <property type="match status" value="1"/>
</dbReference>
<name>A0ABW8MW12_9BURK</name>
<comment type="catalytic activity">
    <reaction evidence="3">
        <text>xanthosine + phosphate = alpha-D-ribose 1-phosphate + xanthine</text>
        <dbReference type="Rhea" id="RHEA:27638"/>
        <dbReference type="ChEBI" id="CHEBI:17712"/>
        <dbReference type="ChEBI" id="CHEBI:18107"/>
        <dbReference type="ChEBI" id="CHEBI:43474"/>
        <dbReference type="ChEBI" id="CHEBI:57720"/>
        <dbReference type="EC" id="2.4.2.1"/>
    </reaction>
</comment>
<dbReference type="CDD" id="cd20296">
    <property type="entry name" value="cupin_PpnP-like"/>
    <property type="match status" value="1"/>
</dbReference>